<protein>
    <submittedName>
        <fullName evidence="2">Uncharacterized protein</fullName>
    </submittedName>
</protein>
<dbReference type="EMBL" id="JAGDFM010000376">
    <property type="protein sequence ID" value="KAG7379048.1"/>
    <property type="molecule type" value="Genomic_DNA"/>
</dbReference>
<reference evidence="2" key="1">
    <citation type="submission" date="2021-02" db="EMBL/GenBank/DDBJ databases">
        <authorList>
            <person name="Palmer J.M."/>
        </authorList>
    </citation>
    <scope>NUCLEOTIDE SEQUENCE</scope>
    <source>
        <strain evidence="2">SCRP734</strain>
    </source>
</reference>
<feature type="compositionally biased region" description="Low complexity" evidence="1">
    <location>
        <begin position="33"/>
        <end position="47"/>
    </location>
</feature>
<feature type="region of interest" description="Disordered" evidence="1">
    <location>
        <begin position="1"/>
        <end position="53"/>
    </location>
</feature>
<keyword evidence="3" id="KW-1185">Reference proteome</keyword>
<evidence type="ECO:0000313" key="3">
    <source>
        <dbReference type="Proteomes" id="UP000694044"/>
    </source>
</evidence>
<organism evidence="2 3">
    <name type="scientific">Phytophthora pseudosyringae</name>
    <dbReference type="NCBI Taxonomy" id="221518"/>
    <lineage>
        <taxon>Eukaryota</taxon>
        <taxon>Sar</taxon>
        <taxon>Stramenopiles</taxon>
        <taxon>Oomycota</taxon>
        <taxon>Peronosporomycetes</taxon>
        <taxon>Peronosporales</taxon>
        <taxon>Peronosporaceae</taxon>
        <taxon>Phytophthora</taxon>
    </lineage>
</organism>
<dbReference type="AlphaFoldDB" id="A0A8T1VFW7"/>
<gene>
    <name evidence="2" type="ORF">PHYPSEUDO_009114</name>
</gene>
<accession>A0A8T1VFW7</accession>
<name>A0A8T1VFW7_9STRA</name>
<evidence type="ECO:0000313" key="2">
    <source>
        <dbReference type="EMBL" id="KAG7379048.1"/>
    </source>
</evidence>
<sequence length="98" mass="10337">MKDDTATDRGVQGSKAPAQLTEDSTAEPGGGSAASAATDGEQGAARALRGRGRHKDQYEVEYCMAPDAPLQPKWLGIKEYEDLLDDGKLENELGGDGE</sequence>
<comment type="caution">
    <text evidence="2">The sequence shown here is derived from an EMBL/GenBank/DDBJ whole genome shotgun (WGS) entry which is preliminary data.</text>
</comment>
<proteinExistence type="predicted"/>
<dbReference type="Proteomes" id="UP000694044">
    <property type="component" value="Unassembled WGS sequence"/>
</dbReference>
<evidence type="ECO:0000256" key="1">
    <source>
        <dbReference type="SAM" id="MobiDB-lite"/>
    </source>
</evidence>